<dbReference type="GO" id="GO:0046872">
    <property type="term" value="F:metal ion binding"/>
    <property type="evidence" value="ECO:0007669"/>
    <property type="project" value="UniProtKB-KW"/>
</dbReference>
<dbReference type="GO" id="GO:0004222">
    <property type="term" value="F:metalloendopeptidase activity"/>
    <property type="evidence" value="ECO:0007669"/>
    <property type="project" value="TreeGrafter"/>
</dbReference>
<dbReference type="InterPro" id="IPR013578">
    <property type="entry name" value="Peptidase_M16C_assoc"/>
</dbReference>
<keyword evidence="4" id="KW-0645">Protease</keyword>
<keyword evidence="14" id="KW-1185">Reference proteome</keyword>
<feature type="region of interest" description="Disordered" evidence="11">
    <location>
        <begin position="1019"/>
        <end position="1044"/>
    </location>
</feature>
<dbReference type="GO" id="GO:0016485">
    <property type="term" value="P:protein processing"/>
    <property type="evidence" value="ECO:0007669"/>
    <property type="project" value="TreeGrafter"/>
</dbReference>
<accession>Q22EI4</accession>
<organism evidence="13 14">
    <name type="scientific">Tetrahymena thermophila (strain SB210)</name>
    <dbReference type="NCBI Taxonomy" id="312017"/>
    <lineage>
        <taxon>Eukaryota</taxon>
        <taxon>Sar</taxon>
        <taxon>Alveolata</taxon>
        <taxon>Ciliophora</taxon>
        <taxon>Intramacronucleata</taxon>
        <taxon>Oligohymenophorea</taxon>
        <taxon>Hymenostomatida</taxon>
        <taxon>Tetrahymenina</taxon>
        <taxon>Tetrahymenidae</taxon>
        <taxon>Tetrahymena</taxon>
    </lineage>
</organism>
<comment type="cofactor">
    <cofactor evidence="1">
        <name>Zn(2+)</name>
        <dbReference type="ChEBI" id="CHEBI:29105"/>
    </cofactor>
</comment>
<dbReference type="HOGENOM" id="CLU_009165_1_0_1"/>
<dbReference type="PANTHER" id="PTHR43016">
    <property type="entry name" value="PRESEQUENCE PROTEASE"/>
    <property type="match status" value="1"/>
</dbReference>
<dbReference type="SUPFAM" id="SSF63411">
    <property type="entry name" value="LuxS/MPP-like metallohydrolase"/>
    <property type="match status" value="4"/>
</dbReference>
<dbReference type="FunFam" id="3.30.830.10:FF:000009">
    <property type="entry name" value="Presequence protease, mitochondrial"/>
    <property type="match status" value="1"/>
</dbReference>
<dbReference type="InterPro" id="IPR011765">
    <property type="entry name" value="Pept_M16_N"/>
</dbReference>
<dbReference type="Pfam" id="PF08367">
    <property type="entry name" value="M16C_assoc"/>
    <property type="match status" value="1"/>
</dbReference>
<dbReference type="KEGG" id="tet:TTHERM_00826840"/>
<evidence type="ECO:0000256" key="9">
    <source>
        <dbReference type="ARBA" id="ARBA00023128"/>
    </source>
</evidence>
<evidence type="ECO:0000256" key="1">
    <source>
        <dbReference type="ARBA" id="ARBA00001947"/>
    </source>
</evidence>
<evidence type="ECO:0000259" key="12">
    <source>
        <dbReference type="SMART" id="SM01264"/>
    </source>
</evidence>
<dbReference type="RefSeq" id="XP_001031331.2">
    <property type="nucleotide sequence ID" value="XM_001031331.2"/>
</dbReference>
<gene>
    <name evidence="13" type="ORF">TTHERM_00826840</name>
</gene>
<dbReference type="Pfam" id="PF00675">
    <property type="entry name" value="Peptidase_M16"/>
    <property type="match status" value="1"/>
</dbReference>
<name>Q22EI4_TETTS</name>
<evidence type="ECO:0000256" key="5">
    <source>
        <dbReference type="ARBA" id="ARBA00022723"/>
    </source>
</evidence>
<evidence type="ECO:0000256" key="6">
    <source>
        <dbReference type="ARBA" id="ARBA00022801"/>
    </source>
</evidence>
<evidence type="ECO:0000256" key="8">
    <source>
        <dbReference type="ARBA" id="ARBA00023049"/>
    </source>
</evidence>
<dbReference type="OrthoDB" id="311076at2759"/>
<dbReference type="AlphaFoldDB" id="Q22EI4"/>
<dbReference type="GeneID" id="7843471"/>
<dbReference type="InParanoid" id="Q22EI4"/>
<keyword evidence="8" id="KW-0482">Metalloprotease</keyword>
<dbReference type="Proteomes" id="UP000009168">
    <property type="component" value="Unassembled WGS sequence"/>
</dbReference>
<evidence type="ECO:0000256" key="10">
    <source>
        <dbReference type="SAM" id="Coils"/>
    </source>
</evidence>
<dbReference type="eggNOG" id="KOG2019">
    <property type="taxonomic scope" value="Eukaryota"/>
</dbReference>
<keyword evidence="5" id="KW-0479">Metal-binding</keyword>
<proteinExistence type="inferred from homology"/>
<reference evidence="14" key="1">
    <citation type="journal article" date="2006" name="PLoS Biol.">
        <title>Macronuclear genome sequence of the ciliate Tetrahymena thermophila, a model eukaryote.</title>
        <authorList>
            <person name="Eisen J.A."/>
            <person name="Coyne R.S."/>
            <person name="Wu M."/>
            <person name="Wu D."/>
            <person name="Thiagarajan M."/>
            <person name="Wortman J.R."/>
            <person name="Badger J.H."/>
            <person name="Ren Q."/>
            <person name="Amedeo P."/>
            <person name="Jones K.M."/>
            <person name="Tallon L.J."/>
            <person name="Delcher A.L."/>
            <person name="Salzberg S.L."/>
            <person name="Silva J.C."/>
            <person name="Haas B.J."/>
            <person name="Majoros W.H."/>
            <person name="Farzad M."/>
            <person name="Carlton J.M."/>
            <person name="Smith R.K. Jr."/>
            <person name="Garg J."/>
            <person name="Pearlman R.E."/>
            <person name="Karrer K.M."/>
            <person name="Sun L."/>
            <person name="Manning G."/>
            <person name="Elde N.C."/>
            <person name="Turkewitz A.P."/>
            <person name="Asai D.J."/>
            <person name="Wilkes D.E."/>
            <person name="Wang Y."/>
            <person name="Cai H."/>
            <person name="Collins K."/>
            <person name="Stewart B.A."/>
            <person name="Lee S.R."/>
            <person name="Wilamowska K."/>
            <person name="Weinberg Z."/>
            <person name="Ruzzo W.L."/>
            <person name="Wloga D."/>
            <person name="Gaertig J."/>
            <person name="Frankel J."/>
            <person name="Tsao C.-C."/>
            <person name="Gorovsky M.A."/>
            <person name="Keeling P.J."/>
            <person name="Waller R.F."/>
            <person name="Patron N.J."/>
            <person name="Cherry J.M."/>
            <person name="Stover N.A."/>
            <person name="Krieger C.J."/>
            <person name="del Toro C."/>
            <person name="Ryder H.F."/>
            <person name="Williamson S.C."/>
            <person name="Barbeau R.A."/>
            <person name="Hamilton E.P."/>
            <person name="Orias E."/>
        </authorList>
    </citation>
    <scope>NUCLEOTIDE SEQUENCE [LARGE SCALE GENOMIC DNA]</scope>
    <source>
        <strain evidence="14">SB210</strain>
    </source>
</reference>
<evidence type="ECO:0000256" key="7">
    <source>
        <dbReference type="ARBA" id="ARBA00022833"/>
    </source>
</evidence>
<keyword evidence="7" id="KW-0862">Zinc</keyword>
<evidence type="ECO:0000313" key="13">
    <source>
        <dbReference type="EMBL" id="EAR83668.2"/>
    </source>
</evidence>
<comment type="subcellular location">
    <subcellularLocation>
        <location evidence="2">Mitochondrion</location>
    </subcellularLocation>
</comment>
<evidence type="ECO:0000256" key="3">
    <source>
        <dbReference type="ARBA" id="ARBA00007575"/>
    </source>
</evidence>
<dbReference type="Pfam" id="PF05193">
    <property type="entry name" value="Peptidase_M16_C"/>
    <property type="match status" value="1"/>
</dbReference>
<dbReference type="GO" id="GO:0005759">
    <property type="term" value="C:mitochondrial matrix"/>
    <property type="evidence" value="ECO:0007669"/>
    <property type="project" value="TreeGrafter"/>
</dbReference>
<evidence type="ECO:0000313" key="14">
    <source>
        <dbReference type="Proteomes" id="UP000009168"/>
    </source>
</evidence>
<keyword evidence="9" id="KW-0496">Mitochondrion</keyword>
<dbReference type="FunFam" id="3.30.830.10:FF:000034">
    <property type="entry name" value="presequence protease 1, chloroplastic/mitochondrial"/>
    <property type="match status" value="1"/>
</dbReference>
<comment type="similarity">
    <text evidence="3">Belongs to the peptidase M16 family. PreP subfamily.</text>
</comment>
<dbReference type="Pfam" id="PF22516">
    <property type="entry name" value="PreP_C"/>
    <property type="match status" value="1"/>
</dbReference>
<keyword evidence="6" id="KW-0378">Hydrolase</keyword>
<dbReference type="InterPro" id="IPR055130">
    <property type="entry name" value="PreP_C"/>
</dbReference>
<evidence type="ECO:0000256" key="11">
    <source>
        <dbReference type="SAM" id="MobiDB-lite"/>
    </source>
</evidence>
<dbReference type="STRING" id="312017.Q22EI4"/>
<keyword evidence="10" id="KW-0175">Coiled coil</keyword>
<protein>
    <submittedName>
        <fullName evidence="13">Peptidase M16 inactive domain protein</fullName>
    </submittedName>
</protein>
<evidence type="ECO:0000256" key="4">
    <source>
        <dbReference type="ARBA" id="ARBA00022670"/>
    </source>
</evidence>
<dbReference type="Gene3D" id="3.30.830.10">
    <property type="entry name" value="Metalloenzyme, LuxS/M16 peptidase-like"/>
    <property type="match status" value="4"/>
</dbReference>
<dbReference type="PANTHER" id="PTHR43016:SF13">
    <property type="entry name" value="PRESEQUENCE PROTEASE, MITOCHONDRIAL"/>
    <property type="match status" value="1"/>
</dbReference>
<feature type="coiled-coil region" evidence="10">
    <location>
        <begin position="512"/>
        <end position="554"/>
    </location>
</feature>
<dbReference type="InterPro" id="IPR011249">
    <property type="entry name" value="Metalloenz_LuxS/M16"/>
</dbReference>
<dbReference type="SMART" id="SM01264">
    <property type="entry name" value="M16C_associated"/>
    <property type="match status" value="1"/>
</dbReference>
<sequence>MIRILQKSLNYQQNQKQTKLAQQIFNQFSSSLKERTKAEYNLKEGDQIHGFQVQKIENINDFNITAYYLTHLQTDAKFIHFDTKDKNNCLAVIFRTTPHDDKGTPHILEHLTCCGSEKYPVRDPFFKMIKRSLNTYMNAWTGPDFTCYPFSSQNSKDFKNLMEVYLANTFSPLLKKSDFQQEGWRYDFDEETGDLQYKGVVFNEMKGVYQSSENIFSESLAKHSIKDSVYNHNYGGDPKSITDLSYQEIKDFYNKFYHPTNSKIFSYGDLDFTENLKYINENYFNKFQKLNNFDSSVKPSKRLEKREEYVLKGPEDPVALDKDKQVKMSISFLCNDLTQDQIEGNALNLLSYLLCDTANSPLYKALLESGVAPSYSPGNGFEMHYREGLFNLGVQGISEQDTETVEKIIFDTLKQISEEGFDEEMIEGALHQIEIGAKIPKDNFGIMLIQMLMTQIIHDGDVSKALKVTENIQTLRKKIFEEKYLQKLIDKYFLNNKHQVKIVMKADSNYHQEQAQIESQKLKNIQAQLTQEQIQQIKEDNKTLEKEQSNKNEDYSCLPTLEVSDIDREVESTEFKQTTYKDIPIYFTNQNTNGLTFLRIQFDLERVPLFIRQYLDLFCTFITRIGTKQMKHDEFHKQMSLYTTNFSFDFQSSNRINNNDDPNGPFNYALLNVACIDRNIEHMFELLQELLTSPDFNDMTNISTILRNTSNEVANSIIDQSMQYAFSVGSASLRENFFMKEKLKNTRFLCNYSSNFFKSQSKLYLDDLCFQMHCIIDYMIKKHKIKFIVHGDQKNFDQIYNNITRMVDNFSFAYPAFKTKNEPLYFDEDYPNPFQRKYINKFFTLPMQVNYCIQSLEVPHYTHPDTPVLNLFAELVATSVLHTEIREKGGAYGSGCKLQDGVMNFFSYRDPNILQTIEAYAKGVKMIADGQFNEENLKESKLSLFSKYDKIINPQDKGLSYALEGVSDIERAKYRQGIIDANRENIIRVAREHVQRKIEKNECSKVIFGSELADLDEIEKSGYSVEEPVPGFTPQKDEQENEEN</sequence>
<dbReference type="FunCoup" id="Q22EI4">
    <property type="interactions" value="330"/>
</dbReference>
<dbReference type="InterPro" id="IPR007863">
    <property type="entry name" value="Peptidase_M16_C"/>
</dbReference>
<feature type="domain" description="Peptidase M16C associated" evidence="12">
    <location>
        <begin position="504"/>
        <end position="752"/>
    </location>
</feature>
<dbReference type="EMBL" id="GG662692">
    <property type="protein sequence ID" value="EAR83668.2"/>
    <property type="molecule type" value="Genomic_DNA"/>
</dbReference>
<evidence type="ECO:0000256" key="2">
    <source>
        <dbReference type="ARBA" id="ARBA00004173"/>
    </source>
</evidence>